<dbReference type="PANTHER" id="PTHR33420:SF12">
    <property type="entry name" value="FIMBRIN-LIKE PROTEIN FIMI-RELATED"/>
    <property type="match status" value="1"/>
</dbReference>
<dbReference type="Proteomes" id="UP000230495">
    <property type="component" value="Unassembled WGS sequence"/>
</dbReference>
<evidence type="ECO:0000313" key="8">
    <source>
        <dbReference type="Proteomes" id="UP000230495"/>
    </source>
</evidence>
<accession>A0A330E028</accession>
<dbReference type="PANTHER" id="PTHR33420">
    <property type="entry name" value="FIMBRIAL SUBUNIT ELFA-RELATED"/>
    <property type="match status" value="1"/>
</dbReference>
<dbReference type="Pfam" id="PF22003">
    <property type="entry name" value="MrkDrd"/>
    <property type="match status" value="1"/>
</dbReference>
<dbReference type="EMBL" id="NEEU01000003">
    <property type="protein sequence ID" value="PJD76209.1"/>
    <property type="molecule type" value="Genomic_DNA"/>
</dbReference>
<dbReference type="AlphaFoldDB" id="A0A2J0PNF7"/>
<evidence type="ECO:0000256" key="4">
    <source>
        <dbReference type="ARBA" id="ARBA00023263"/>
    </source>
</evidence>
<feature type="domain" description="Fimbrial-type adhesion" evidence="5">
    <location>
        <begin position="173"/>
        <end position="315"/>
    </location>
</feature>
<proteinExistence type="inferred from homology"/>
<dbReference type="InterPro" id="IPR036937">
    <property type="entry name" value="Adhesion_dom_fimbrial_sf"/>
</dbReference>
<evidence type="ECO:0000256" key="3">
    <source>
        <dbReference type="ARBA" id="ARBA00022729"/>
    </source>
</evidence>
<dbReference type="InterPro" id="IPR008966">
    <property type="entry name" value="Adhesion_dom_sf"/>
</dbReference>
<evidence type="ECO:0000259" key="6">
    <source>
        <dbReference type="Pfam" id="PF22003"/>
    </source>
</evidence>
<dbReference type="InterPro" id="IPR050263">
    <property type="entry name" value="Bact_Fimbrial_Adh_Pro"/>
</dbReference>
<dbReference type="Gene3D" id="2.60.40.1090">
    <property type="entry name" value="Fimbrial-type adhesion domain"/>
    <property type="match status" value="1"/>
</dbReference>
<dbReference type="SUPFAM" id="SSF49401">
    <property type="entry name" value="Bacterial adhesins"/>
    <property type="match status" value="1"/>
</dbReference>
<dbReference type="Gene3D" id="2.60.40.3310">
    <property type="match status" value="1"/>
</dbReference>
<comment type="caution">
    <text evidence="7">The sequence shown here is derived from an EMBL/GenBank/DDBJ whole genome shotgun (WGS) entry which is preliminary data.</text>
</comment>
<dbReference type="Pfam" id="PF00419">
    <property type="entry name" value="Fimbrial"/>
    <property type="match status" value="1"/>
</dbReference>
<comment type="subcellular location">
    <subcellularLocation>
        <location evidence="1">Fimbrium</location>
    </subcellularLocation>
</comment>
<keyword evidence="3" id="KW-0732">Signal</keyword>
<organism evidence="7">
    <name type="scientific">Enterobacter kobei</name>
    <dbReference type="NCBI Taxonomy" id="208224"/>
    <lineage>
        <taxon>Bacteria</taxon>
        <taxon>Pseudomonadati</taxon>
        <taxon>Pseudomonadota</taxon>
        <taxon>Gammaproteobacteria</taxon>
        <taxon>Enterobacterales</taxon>
        <taxon>Enterobacteriaceae</taxon>
        <taxon>Enterobacter</taxon>
        <taxon>Enterobacter cloacae complex</taxon>
    </lineage>
</organism>
<comment type="similarity">
    <text evidence="2">Belongs to the fimbrial protein family.</text>
</comment>
<feature type="domain" description="MrkD-like receptor binding" evidence="6">
    <location>
        <begin position="34"/>
        <end position="153"/>
    </location>
</feature>
<name>A0A2J0PNF7_9ENTR</name>
<evidence type="ECO:0000256" key="2">
    <source>
        <dbReference type="ARBA" id="ARBA00006671"/>
    </source>
</evidence>
<gene>
    <name evidence="7" type="ORF">B9Q37_10770</name>
</gene>
<accession>A0A2J0PNF7</accession>
<dbReference type="GO" id="GO:0009289">
    <property type="term" value="C:pilus"/>
    <property type="evidence" value="ECO:0007669"/>
    <property type="project" value="UniProtKB-SubCell"/>
</dbReference>
<evidence type="ECO:0000313" key="7">
    <source>
        <dbReference type="EMBL" id="PJD76209.1"/>
    </source>
</evidence>
<sequence length="315" mass="32537">MRLITMIFLLCIAAGWSSAHAGTCTTITPQESTLSIGTITVQRDVAVGTVLFSRNASITSAYLTGCTSPVMLGFSMRYLNATQSAFGNHVYDTNVSGIGIRFSSGGYFENPTNTFSYTAQASYVEWWGGKIELIVTGPVASGSLTPGVLGVVMLQGSDGIYRDALTTTLLGGTVNVLACSITTPQLTFPIGDISAATFGSTVGTTPAGARNTQNLGLNCDPGANVNVSISGIQNPDVATTSVLALTGQGNTGTAKGVGVQLLYNGTPLALNTRLPLTVAAGGQQTFPLTARYYQTKTTVEPGTANASATLNLTYQ</sequence>
<dbReference type="GO" id="GO:0043709">
    <property type="term" value="P:cell adhesion involved in single-species biofilm formation"/>
    <property type="evidence" value="ECO:0007669"/>
    <property type="project" value="TreeGrafter"/>
</dbReference>
<evidence type="ECO:0000256" key="1">
    <source>
        <dbReference type="ARBA" id="ARBA00004561"/>
    </source>
</evidence>
<dbReference type="InterPro" id="IPR000259">
    <property type="entry name" value="Adhesion_dom_fimbrial"/>
</dbReference>
<evidence type="ECO:0000259" key="5">
    <source>
        <dbReference type="Pfam" id="PF00419"/>
    </source>
</evidence>
<protein>
    <submittedName>
        <fullName evidence="7">Fimbrial protein</fullName>
    </submittedName>
</protein>
<reference evidence="7 8" key="1">
    <citation type="journal article" date="2017" name="J. Antimicrob. Chemother.">
        <title>Characterization of the population structure, drug resistance mechanisms and plasmids of the community-associated Enterobacter cloacae complex in China.</title>
        <authorList>
            <person name="Zhou K."/>
            <person name="Yu W."/>
            <person name="Cao X."/>
            <person name="Shen P."/>
            <person name="Lu H."/>
            <person name="Luo Q."/>
            <person name="Rossen J.W.A."/>
            <person name="Xiao Y."/>
        </authorList>
    </citation>
    <scope>NUCLEOTIDE SEQUENCE [LARGE SCALE GENOMIC DNA]</scope>
    <source>
        <strain evidence="7">ECC1097</strain>
    </source>
</reference>
<dbReference type="InterPro" id="IPR054160">
    <property type="entry name" value="MrkD_recept-bd"/>
</dbReference>
<keyword evidence="4" id="KW-0281">Fimbrium</keyword>
<dbReference type="RefSeq" id="WP_023337168.1">
    <property type="nucleotide sequence ID" value="NC_018405.1"/>
</dbReference>
<dbReference type="OrthoDB" id="8970968at2"/>